<organism evidence="2">
    <name type="scientific">Desulfovibrio sp. U5L</name>
    <dbReference type="NCBI Taxonomy" id="596152"/>
    <lineage>
        <taxon>Bacteria</taxon>
        <taxon>Pseudomonadati</taxon>
        <taxon>Thermodesulfobacteriota</taxon>
        <taxon>Desulfovibrionia</taxon>
        <taxon>Desulfovibrionales</taxon>
        <taxon>Desulfovibrionaceae</taxon>
        <taxon>Desulfovibrio</taxon>
    </lineage>
</organism>
<dbReference type="InterPro" id="IPR046099">
    <property type="entry name" value="DUF6035"/>
</dbReference>
<dbReference type="Pfam" id="PF19500">
    <property type="entry name" value="DUF6035"/>
    <property type="match status" value="1"/>
</dbReference>
<accession>I2Q6L1</accession>
<reference evidence="2" key="1">
    <citation type="submission" date="2011-11" db="EMBL/GenBank/DDBJ databases">
        <title>Improved High-Quality Draft sequence of Desulfovibrio sp. U5L.</title>
        <authorList>
            <consortium name="US DOE Joint Genome Institute"/>
            <person name="Lucas S."/>
            <person name="Han J."/>
            <person name="Lapidus A."/>
            <person name="Cheng J.-F."/>
            <person name="Goodwin L."/>
            <person name="Pitluck S."/>
            <person name="Peters L."/>
            <person name="Ovchinnikova G."/>
            <person name="Held B."/>
            <person name="Detter J.C."/>
            <person name="Han C."/>
            <person name="Tapia R."/>
            <person name="Land M."/>
            <person name="Hauser L."/>
            <person name="Kyrpides N."/>
            <person name="Ivanova N."/>
            <person name="Pagani I."/>
            <person name="Gabster J."/>
            <person name="Walker C."/>
            <person name="Stolyar S."/>
            <person name="Stahl D."/>
            <person name="Arkin A."/>
            <person name="Dehal P."/>
            <person name="Hazen T."/>
            <person name="Woyke T."/>
        </authorList>
    </citation>
    <scope>NUCLEOTIDE SEQUENCE [LARGE SCALE GENOMIC DNA]</scope>
    <source>
        <strain evidence="2">U5L</strain>
    </source>
</reference>
<gene>
    <name evidence="2" type="ORF">DesU5LDRAFT_3802</name>
</gene>
<dbReference type="HOGENOM" id="CLU_583595_0_0_7"/>
<proteinExistence type="predicted"/>
<sequence length="468" mass="53464">MASDDLSIEAIFVSPFSKDAVHTESYLSSLSDTDWADLRENITRSKKSGKPVLLCGDCRSPVYVKESVNGRRHCAHFGTDIKDCRWFSANAQNFRSIDAHKFHGNQEGERHKQLKEMICEILSFDPTTHEGGIVQERYTKGVDGEYAFPDVFVSKWQNGSAAFEIQLSTTQIPTIVRREIFYKTNLIRLCWIVDRVYDEQLSRRSFKDIYLRNDGQIFGVDEEVLKKARHDGRPQFRLYRLLPKSVRSDLTPHFRDRIVSPDEINWGEQGDRPKSVCYGYDAYLDNLIERDAALSAQRREFYKALSEGSEKNAKCIWDAAAEIFTGKKWKDLGSDYDTIQAFGVLATMRLGTLAVKTKIKFNNQVHLINSILLEPQQRRCWTHAFKLIAQNKAPDVLAVPSIGKKCDRNLTDQVSCAPADLAAGQVFNFFFPEGAFQRLQLDGKVKDSQSAFNDYDSAINSLLRRPVW</sequence>
<dbReference type="STRING" id="596152.DesU5LDRAFT_3802"/>
<evidence type="ECO:0000313" key="2">
    <source>
        <dbReference type="EMBL" id="EIG55417.1"/>
    </source>
</evidence>
<dbReference type="EMBL" id="JH600068">
    <property type="protein sequence ID" value="EIG55417.1"/>
    <property type="molecule type" value="Genomic_DNA"/>
</dbReference>
<dbReference type="AlphaFoldDB" id="I2Q6L1"/>
<feature type="domain" description="DUF6035" evidence="1">
    <location>
        <begin position="101"/>
        <end position="223"/>
    </location>
</feature>
<dbReference type="OrthoDB" id="1302950at2"/>
<evidence type="ECO:0000259" key="1">
    <source>
        <dbReference type="Pfam" id="PF19500"/>
    </source>
</evidence>
<dbReference type="eggNOG" id="COG4469">
    <property type="taxonomic scope" value="Bacteria"/>
</dbReference>
<name>I2Q6L1_9BACT</name>
<protein>
    <recommendedName>
        <fullName evidence="1">DUF6035 domain-containing protein</fullName>
    </recommendedName>
</protein>